<gene>
    <name evidence="1" type="ORF">DERYTH_LOCUS3545</name>
</gene>
<feature type="non-terminal residue" evidence="1">
    <location>
        <position position="47"/>
    </location>
</feature>
<comment type="caution">
    <text evidence="1">The sequence shown here is derived from an EMBL/GenBank/DDBJ whole genome shotgun (WGS) entry which is preliminary data.</text>
</comment>
<dbReference type="EMBL" id="CAJVPY010001264">
    <property type="protein sequence ID" value="CAG8514333.1"/>
    <property type="molecule type" value="Genomic_DNA"/>
</dbReference>
<name>A0A9N9F7B5_9GLOM</name>
<accession>A0A9N9F7B5</accession>
<reference evidence="1" key="1">
    <citation type="submission" date="2021-06" db="EMBL/GenBank/DDBJ databases">
        <authorList>
            <person name="Kallberg Y."/>
            <person name="Tangrot J."/>
            <person name="Rosling A."/>
        </authorList>
    </citation>
    <scope>NUCLEOTIDE SEQUENCE</scope>
    <source>
        <strain evidence="1">MA453B</strain>
    </source>
</reference>
<keyword evidence="2" id="KW-1185">Reference proteome</keyword>
<evidence type="ECO:0000313" key="1">
    <source>
        <dbReference type="EMBL" id="CAG8514333.1"/>
    </source>
</evidence>
<proteinExistence type="predicted"/>
<evidence type="ECO:0000313" key="2">
    <source>
        <dbReference type="Proteomes" id="UP000789405"/>
    </source>
</evidence>
<dbReference type="Proteomes" id="UP000789405">
    <property type="component" value="Unassembled WGS sequence"/>
</dbReference>
<organism evidence="1 2">
    <name type="scientific">Dentiscutata erythropus</name>
    <dbReference type="NCBI Taxonomy" id="1348616"/>
    <lineage>
        <taxon>Eukaryota</taxon>
        <taxon>Fungi</taxon>
        <taxon>Fungi incertae sedis</taxon>
        <taxon>Mucoromycota</taxon>
        <taxon>Glomeromycotina</taxon>
        <taxon>Glomeromycetes</taxon>
        <taxon>Diversisporales</taxon>
        <taxon>Gigasporaceae</taxon>
        <taxon>Dentiscutata</taxon>
    </lineage>
</organism>
<sequence>MTLQLRQYRKDPAEKSWKDPQITYPSYSTNRCWPPSPKKLYPLFTSK</sequence>
<protein>
    <submittedName>
        <fullName evidence="1">19930_t:CDS:1</fullName>
    </submittedName>
</protein>
<dbReference type="AlphaFoldDB" id="A0A9N9F7B5"/>